<dbReference type="GO" id="GO:0003700">
    <property type="term" value="F:DNA-binding transcription factor activity"/>
    <property type="evidence" value="ECO:0007669"/>
    <property type="project" value="InterPro"/>
</dbReference>
<dbReference type="GO" id="GO:0003677">
    <property type="term" value="F:DNA binding"/>
    <property type="evidence" value="ECO:0007669"/>
    <property type="project" value="UniProtKB-KW"/>
</dbReference>
<keyword evidence="6" id="KW-1185">Reference proteome</keyword>
<evidence type="ECO:0000256" key="3">
    <source>
        <dbReference type="ARBA" id="ARBA00023163"/>
    </source>
</evidence>
<reference evidence="5 6" key="1">
    <citation type="submission" date="2020-08" db="EMBL/GenBank/DDBJ databases">
        <title>Cohnella phylogeny.</title>
        <authorList>
            <person name="Dunlap C."/>
        </authorList>
    </citation>
    <scope>NUCLEOTIDE SEQUENCE [LARGE SCALE GENOMIC DNA]</scope>
    <source>
        <strain evidence="5 6">DSM 25241</strain>
    </source>
</reference>
<dbReference type="InterPro" id="IPR036388">
    <property type="entry name" value="WH-like_DNA-bd_sf"/>
</dbReference>
<dbReference type="PROSITE" id="PS50949">
    <property type="entry name" value="HTH_GNTR"/>
    <property type="match status" value="1"/>
</dbReference>
<dbReference type="SUPFAM" id="SSF46785">
    <property type="entry name" value="Winged helix' DNA-binding domain"/>
    <property type="match status" value="1"/>
</dbReference>
<evidence type="ECO:0000313" key="6">
    <source>
        <dbReference type="Proteomes" id="UP000535838"/>
    </source>
</evidence>
<organism evidence="5 6">
    <name type="scientific">Cohnella thailandensis</name>
    <dbReference type="NCBI Taxonomy" id="557557"/>
    <lineage>
        <taxon>Bacteria</taxon>
        <taxon>Bacillati</taxon>
        <taxon>Bacillota</taxon>
        <taxon>Bacilli</taxon>
        <taxon>Bacillales</taxon>
        <taxon>Paenibacillaceae</taxon>
        <taxon>Cohnella</taxon>
    </lineage>
</organism>
<dbReference type="Pfam" id="PF00392">
    <property type="entry name" value="GntR"/>
    <property type="match status" value="1"/>
</dbReference>
<sequence length="74" mass="8483">MSFSPIFRMRPTCSACRPPCHSLQDHKPINQQLHERLREQIRTGRLKGGTRLPSVRALSTALNSERFPLSSILR</sequence>
<dbReference type="Gene3D" id="1.10.10.10">
    <property type="entry name" value="Winged helix-like DNA-binding domain superfamily/Winged helix DNA-binding domain"/>
    <property type="match status" value="1"/>
</dbReference>
<evidence type="ECO:0000256" key="2">
    <source>
        <dbReference type="ARBA" id="ARBA00023125"/>
    </source>
</evidence>
<name>A0A841SS08_9BACL</name>
<dbReference type="AlphaFoldDB" id="A0A841SS08"/>
<gene>
    <name evidence="5" type="ORF">H7B67_00945</name>
</gene>
<feature type="domain" description="HTH gntR-type" evidence="4">
    <location>
        <begin position="27"/>
        <end position="74"/>
    </location>
</feature>
<evidence type="ECO:0000259" key="4">
    <source>
        <dbReference type="PROSITE" id="PS50949"/>
    </source>
</evidence>
<comment type="caution">
    <text evidence="5">The sequence shown here is derived from an EMBL/GenBank/DDBJ whole genome shotgun (WGS) entry which is preliminary data.</text>
</comment>
<keyword evidence="2" id="KW-0238">DNA-binding</keyword>
<dbReference type="EMBL" id="JACJVQ010000002">
    <property type="protein sequence ID" value="MBB6632690.1"/>
    <property type="molecule type" value="Genomic_DNA"/>
</dbReference>
<evidence type="ECO:0000313" key="5">
    <source>
        <dbReference type="EMBL" id="MBB6632690.1"/>
    </source>
</evidence>
<dbReference type="InterPro" id="IPR000524">
    <property type="entry name" value="Tscrpt_reg_HTH_GntR"/>
</dbReference>
<keyword evidence="3" id="KW-0804">Transcription</keyword>
<keyword evidence="1" id="KW-0805">Transcription regulation</keyword>
<accession>A0A841SS08</accession>
<evidence type="ECO:0000256" key="1">
    <source>
        <dbReference type="ARBA" id="ARBA00023015"/>
    </source>
</evidence>
<dbReference type="InterPro" id="IPR036390">
    <property type="entry name" value="WH_DNA-bd_sf"/>
</dbReference>
<proteinExistence type="predicted"/>
<dbReference type="Proteomes" id="UP000535838">
    <property type="component" value="Unassembled WGS sequence"/>
</dbReference>
<protein>
    <submittedName>
        <fullName evidence="5">GntR family transcriptional regulator</fullName>
    </submittedName>
</protein>